<dbReference type="EC" id="2.4.-.-" evidence="6"/>
<dbReference type="EMBL" id="ACHJ01000100">
    <property type="protein sequence ID" value="EEI17183.1"/>
    <property type="molecule type" value="Genomic_DNA"/>
</dbReference>
<protein>
    <submittedName>
        <fullName evidence="6">Glycosyltransferase, group 1 family protein</fullName>
        <ecNumber evidence="6">2.4.-.-</ecNumber>
    </submittedName>
</protein>
<organism evidence="6 7">
    <name type="scientific">Corynebacterium lipophiloflavum (strain ATCC 700352 / DSM 44291 / CCUG 37336 / JCM 10383 / DMMZ 1944)</name>
    <dbReference type="NCBI Taxonomy" id="525263"/>
    <lineage>
        <taxon>Bacteria</taxon>
        <taxon>Bacillati</taxon>
        <taxon>Actinomycetota</taxon>
        <taxon>Actinomycetes</taxon>
        <taxon>Mycobacteriales</taxon>
        <taxon>Corynebacteriaceae</taxon>
        <taxon>Corynebacterium</taxon>
    </lineage>
</organism>
<evidence type="ECO:0000313" key="6">
    <source>
        <dbReference type="EMBL" id="EEI17183.1"/>
    </source>
</evidence>
<feature type="domain" description="Glycosyltransferase subfamily 4-like N-terminal" evidence="5">
    <location>
        <begin position="35"/>
        <end position="190"/>
    </location>
</feature>
<dbReference type="STRING" id="525263.HMPREF0298_1020"/>
<evidence type="ECO:0000259" key="4">
    <source>
        <dbReference type="Pfam" id="PF00534"/>
    </source>
</evidence>
<keyword evidence="1 6" id="KW-0328">Glycosyltransferase</keyword>
<evidence type="ECO:0000256" key="3">
    <source>
        <dbReference type="SAM" id="MobiDB-lite"/>
    </source>
</evidence>
<dbReference type="InterPro" id="IPR028098">
    <property type="entry name" value="Glyco_trans_4-like_N"/>
</dbReference>
<evidence type="ECO:0000256" key="1">
    <source>
        <dbReference type="ARBA" id="ARBA00022676"/>
    </source>
</evidence>
<comment type="caution">
    <text evidence="6">The sequence shown here is derived from an EMBL/GenBank/DDBJ whole genome shotgun (WGS) entry which is preliminary data.</text>
</comment>
<dbReference type="Proteomes" id="UP000006196">
    <property type="component" value="Unassembled WGS sequence"/>
</dbReference>
<dbReference type="PANTHER" id="PTHR12526:SF595">
    <property type="entry name" value="BLL5217 PROTEIN"/>
    <property type="match status" value="1"/>
</dbReference>
<accession>C0XRF0</accession>
<name>C0XRF0_CORLD</name>
<dbReference type="Gene3D" id="3.40.50.2000">
    <property type="entry name" value="Glycogen Phosphorylase B"/>
    <property type="match status" value="2"/>
</dbReference>
<dbReference type="RefSeq" id="WP_006839744.1">
    <property type="nucleotide sequence ID" value="NZ_GG667192.1"/>
</dbReference>
<gene>
    <name evidence="6" type="ORF">HMPREF0298_1020</name>
</gene>
<dbReference type="eggNOG" id="COG0438">
    <property type="taxonomic scope" value="Bacteria"/>
</dbReference>
<dbReference type="HOGENOM" id="CLU_042257_1_0_11"/>
<feature type="domain" description="Glycosyl transferase family 1" evidence="4">
    <location>
        <begin position="204"/>
        <end position="336"/>
    </location>
</feature>
<dbReference type="SUPFAM" id="SSF53756">
    <property type="entry name" value="UDP-Glycosyltransferase/glycogen phosphorylase"/>
    <property type="match status" value="1"/>
</dbReference>
<keyword evidence="7" id="KW-1185">Reference proteome</keyword>
<evidence type="ECO:0000256" key="2">
    <source>
        <dbReference type="ARBA" id="ARBA00022679"/>
    </source>
</evidence>
<evidence type="ECO:0000313" key="7">
    <source>
        <dbReference type="Proteomes" id="UP000006196"/>
    </source>
</evidence>
<dbReference type="GO" id="GO:0016757">
    <property type="term" value="F:glycosyltransferase activity"/>
    <property type="evidence" value="ECO:0007669"/>
    <property type="project" value="UniProtKB-KW"/>
</dbReference>
<dbReference type="AlphaFoldDB" id="C0XRF0"/>
<feature type="region of interest" description="Disordered" evidence="3">
    <location>
        <begin position="73"/>
        <end position="95"/>
    </location>
</feature>
<dbReference type="Pfam" id="PF13439">
    <property type="entry name" value="Glyco_transf_4"/>
    <property type="match status" value="1"/>
</dbReference>
<evidence type="ECO:0000259" key="5">
    <source>
        <dbReference type="Pfam" id="PF13439"/>
    </source>
</evidence>
<dbReference type="InterPro" id="IPR001296">
    <property type="entry name" value="Glyco_trans_1"/>
</dbReference>
<dbReference type="OrthoDB" id="9809227at2"/>
<reference evidence="6" key="1">
    <citation type="submission" date="2009-01" db="EMBL/GenBank/DDBJ databases">
        <authorList>
            <person name="Qin X."/>
            <person name="Bachman B."/>
            <person name="Battles P."/>
            <person name="Bell A."/>
            <person name="Bess C."/>
            <person name="Bickham C."/>
            <person name="Chaboub L."/>
            <person name="Chen D."/>
            <person name="Coyle M."/>
            <person name="Deiros D.R."/>
            <person name="Dinh H."/>
            <person name="Forbes L."/>
            <person name="Fowler G."/>
            <person name="Francisco L."/>
            <person name="Fu Q."/>
            <person name="Gubbala S."/>
            <person name="Hale W."/>
            <person name="Han Y."/>
            <person name="Hemphill L."/>
            <person name="Highlander S.K."/>
            <person name="Hirani K."/>
            <person name="Hogues M."/>
            <person name="Jackson L."/>
            <person name="Jakkamsetti A."/>
            <person name="Javaid M."/>
            <person name="Jiang H."/>
            <person name="Korchina V."/>
            <person name="Kovar C."/>
            <person name="Lara F."/>
            <person name="Lee S."/>
            <person name="Mata R."/>
            <person name="Mathew T."/>
            <person name="Moen C."/>
            <person name="Morales K."/>
            <person name="Munidasa M."/>
            <person name="Nazareth L."/>
            <person name="Ngo R."/>
            <person name="Nguyen L."/>
            <person name="Okwuonu G."/>
            <person name="Ongeri F."/>
            <person name="Patil S."/>
            <person name="Petrosino J."/>
            <person name="Pham C."/>
            <person name="Pham P."/>
            <person name="Pu L.-L."/>
            <person name="Puazo M."/>
            <person name="Raj R."/>
            <person name="Reid J."/>
            <person name="Rouhana J."/>
            <person name="Saada N."/>
            <person name="Shang Y."/>
            <person name="Simmons D."/>
            <person name="Thornton R."/>
            <person name="Warren J."/>
            <person name="Weissenberger G."/>
            <person name="Zhang J."/>
            <person name="Zhang L."/>
            <person name="Zhou C."/>
            <person name="Zhu D."/>
            <person name="Muzny D."/>
            <person name="Worley K."/>
            <person name="Gibbs R."/>
        </authorList>
    </citation>
    <scope>NUCLEOTIDE SEQUENCE [LARGE SCALE GENOMIC DNA]</scope>
    <source>
        <strain evidence="6">DSM 44291</strain>
    </source>
</reference>
<dbReference type="Pfam" id="PF00534">
    <property type="entry name" value="Glycos_transf_1"/>
    <property type="match status" value="1"/>
</dbReference>
<dbReference type="PANTHER" id="PTHR12526">
    <property type="entry name" value="GLYCOSYLTRANSFERASE"/>
    <property type="match status" value="1"/>
</dbReference>
<keyword evidence="2 6" id="KW-0808">Transferase</keyword>
<sequence length="367" mass="39801">MTIVMPSEATVSRAPGLKIAFVAPARYPIREPYAGGLEAFCHTMVRALSLEGHEVDFYAARGSDGNCPEFELPGVDWGASPELTSDTGYPEGEREREDRAFIELRQLLVQRGYDVVHNNSLSPWMFPSPESPQALPMVTTLHTPVLDELQAVIDRAGADAGEFAAVSHATASNWRTPSPVTVIPNGVNVSDWTPGPGGAAAVWFGRLVPEKGPHLAIDACRLLGLPLLLAGRKGDHRYFQEEIAPRLNGESIRWLGELSHAGLRSLVGSCAVTVVTPRWEEPFGLVAFESMACGTPVAAFARGGLGELLAKAPAALAQPDDVVSLAEAIHSALHIKRPTVREWVVDNHSLIQTARRYTDFYREVMVK</sequence>
<proteinExistence type="predicted"/>